<protein>
    <submittedName>
        <fullName evidence="2">DUF4920 domain-containing protein</fullName>
    </submittedName>
</protein>
<comment type="caution">
    <text evidence="2">The sequence shown here is derived from an EMBL/GenBank/DDBJ whole genome shotgun (WGS) entry which is preliminary data.</text>
</comment>
<evidence type="ECO:0000313" key="3">
    <source>
        <dbReference type="Proteomes" id="UP001230035"/>
    </source>
</evidence>
<accession>A0ABT6XT28</accession>
<keyword evidence="1" id="KW-0732">Signal</keyword>
<sequence length="168" mass="18600">MKKLNLLVLVLMLAVSGNIMAQSKAKKTAQSFNATNYALFGEKFKVGKILTKEEMLKKYKNLKKGDTITVQFVSTIKSVCKKKGCWMKMQLAGDDTSFVKFKDYGFFVPLNADDSEAIVSGKAFVDVVSVEELKHYAKDAGKSAAEIAKITKPEITYSFLASGVYIKK</sequence>
<dbReference type="RefSeq" id="WP_283239793.1">
    <property type="nucleotide sequence ID" value="NZ_JASGBP010000009.1"/>
</dbReference>
<dbReference type="InterPro" id="IPR032577">
    <property type="entry name" value="DUF4920"/>
</dbReference>
<gene>
    <name evidence="2" type="ORF">QHT84_11945</name>
</gene>
<feature type="chain" id="PRO_5046744020" evidence="1">
    <location>
        <begin position="22"/>
        <end position="168"/>
    </location>
</feature>
<dbReference type="EMBL" id="JASGBP010000009">
    <property type="protein sequence ID" value="MDI9258127.1"/>
    <property type="molecule type" value="Genomic_DNA"/>
</dbReference>
<dbReference type="Proteomes" id="UP001230035">
    <property type="component" value="Unassembled WGS sequence"/>
</dbReference>
<name>A0ABT6XT28_9FLAO</name>
<evidence type="ECO:0000256" key="1">
    <source>
        <dbReference type="SAM" id="SignalP"/>
    </source>
</evidence>
<dbReference type="Pfam" id="PF16267">
    <property type="entry name" value="DUF4920"/>
    <property type="match status" value="1"/>
</dbReference>
<keyword evidence="3" id="KW-1185">Reference proteome</keyword>
<reference evidence="2 3" key="1">
    <citation type="submission" date="2023-05" db="EMBL/GenBank/DDBJ databases">
        <title>Flavobacterium sedimenti sp. nov., isolated from the sediment.</title>
        <authorList>
            <person name="Wu N."/>
        </authorList>
    </citation>
    <scope>NUCLEOTIDE SEQUENCE [LARGE SCALE GENOMIC DNA]</scope>
    <source>
        <strain evidence="2 3">YZ-48</strain>
    </source>
</reference>
<proteinExistence type="predicted"/>
<evidence type="ECO:0000313" key="2">
    <source>
        <dbReference type="EMBL" id="MDI9258127.1"/>
    </source>
</evidence>
<organism evidence="2 3">
    <name type="scientific">Flavobacterium sedimenticola</name>
    <dbReference type="NCBI Taxonomy" id="3043286"/>
    <lineage>
        <taxon>Bacteria</taxon>
        <taxon>Pseudomonadati</taxon>
        <taxon>Bacteroidota</taxon>
        <taxon>Flavobacteriia</taxon>
        <taxon>Flavobacteriales</taxon>
        <taxon>Flavobacteriaceae</taxon>
        <taxon>Flavobacterium</taxon>
    </lineage>
</organism>
<feature type="signal peptide" evidence="1">
    <location>
        <begin position="1"/>
        <end position="21"/>
    </location>
</feature>